<evidence type="ECO:0000256" key="2">
    <source>
        <dbReference type="ARBA" id="ARBA00022692"/>
    </source>
</evidence>
<dbReference type="SUPFAM" id="SSF161084">
    <property type="entry name" value="MAPEG domain-like"/>
    <property type="match status" value="1"/>
</dbReference>
<sequence>MVDAAFAFAAASGHLKQRQLDWMLKRNEGAHANWVENYPLLVGVLGFATMAGFSPEDIDRAGLVYTVARV</sequence>
<keyword evidence="6" id="KW-1185">Reference proteome</keyword>
<dbReference type="Proteomes" id="UP001446871">
    <property type="component" value="Unassembled WGS sequence"/>
</dbReference>
<proteinExistence type="predicted"/>
<evidence type="ECO:0000256" key="1">
    <source>
        <dbReference type="ARBA" id="ARBA00004370"/>
    </source>
</evidence>
<accession>A0ABR1UG01</accession>
<comment type="caution">
    <text evidence="5">The sequence shown here is derived from an EMBL/GenBank/DDBJ whole genome shotgun (WGS) entry which is preliminary data.</text>
</comment>
<keyword evidence="4" id="KW-0472">Membrane</keyword>
<evidence type="ECO:0000313" key="5">
    <source>
        <dbReference type="EMBL" id="KAK8057036.1"/>
    </source>
</evidence>
<protein>
    <submittedName>
        <fullName evidence="5">Uncharacterized protein</fullName>
    </submittedName>
</protein>
<keyword evidence="3" id="KW-1133">Transmembrane helix</keyword>
<dbReference type="InterPro" id="IPR023352">
    <property type="entry name" value="MAPEG-like_dom_sf"/>
</dbReference>
<dbReference type="EMBL" id="JAQQWM010000007">
    <property type="protein sequence ID" value="KAK8057036.1"/>
    <property type="molecule type" value="Genomic_DNA"/>
</dbReference>
<evidence type="ECO:0000256" key="3">
    <source>
        <dbReference type="ARBA" id="ARBA00022989"/>
    </source>
</evidence>
<organism evidence="5 6">
    <name type="scientific">Apiospora saccharicola</name>
    <dbReference type="NCBI Taxonomy" id="335842"/>
    <lineage>
        <taxon>Eukaryota</taxon>
        <taxon>Fungi</taxon>
        <taxon>Dikarya</taxon>
        <taxon>Ascomycota</taxon>
        <taxon>Pezizomycotina</taxon>
        <taxon>Sordariomycetes</taxon>
        <taxon>Xylariomycetidae</taxon>
        <taxon>Amphisphaeriales</taxon>
        <taxon>Apiosporaceae</taxon>
        <taxon>Apiospora</taxon>
    </lineage>
</organism>
<dbReference type="InterPro" id="IPR001129">
    <property type="entry name" value="Membr-assoc_MAPEG"/>
</dbReference>
<dbReference type="Pfam" id="PF01124">
    <property type="entry name" value="MAPEG"/>
    <property type="match status" value="1"/>
</dbReference>
<evidence type="ECO:0000313" key="6">
    <source>
        <dbReference type="Proteomes" id="UP001446871"/>
    </source>
</evidence>
<keyword evidence="2" id="KW-0812">Transmembrane</keyword>
<reference evidence="5 6" key="1">
    <citation type="submission" date="2023-01" db="EMBL/GenBank/DDBJ databases">
        <title>Analysis of 21 Apiospora genomes using comparative genomics revels a genus with tremendous synthesis potential of carbohydrate active enzymes and secondary metabolites.</title>
        <authorList>
            <person name="Sorensen T."/>
        </authorList>
    </citation>
    <scope>NUCLEOTIDE SEQUENCE [LARGE SCALE GENOMIC DNA]</scope>
    <source>
        <strain evidence="5 6">CBS 83171</strain>
    </source>
</reference>
<dbReference type="Gene3D" id="1.20.120.550">
    <property type="entry name" value="Membrane associated eicosanoid/glutathione metabolism-like domain"/>
    <property type="match status" value="1"/>
</dbReference>
<evidence type="ECO:0000256" key="4">
    <source>
        <dbReference type="ARBA" id="ARBA00023136"/>
    </source>
</evidence>
<gene>
    <name evidence="5" type="ORF">PG996_010973</name>
</gene>
<comment type="subcellular location">
    <subcellularLocation>
        <location evidence="1">Membrane</location>
    </subcellularLocation>
</comment>
<name>A0ABR1UG01_9PEZI</name>